<feature type="transmembrane region" description="Helical" evidence="1">
    <location>
        <begin position="140"/>
        <end position="157"/>
    </location>
</feature>
<reference evidence="2" key="1">
    <citation type="submission" date="2022-01" db="EMBL/GenBank/DDBJ databases">
        <authorList>
            <person name="King R."/>
        </authorList>
    </citation>
    <scope>NUCLEOTIDE SEQUENCE</scope>
</reference>
<evidence type="ECO:0008006" key="4">
    <source>
        <dbReference type="Google" id="ProtNLM"/>
    </source>
</evidence>
<accession>A0A9P0MWI9</accession>
<dbReference type="AlphaFoldDB" id="A0A9P0MWI9"/>
<evidence type="ECO:0000313" key="2">
    <source>
        <dbReference type="EMBL" id="CAH1406945.1"/>
    </source>
</evidence>
<dbReference type="EMBL" id="OV725083">
    <property type="protein sequence ID" value="CAH1406945.1"/>
    <property type="molecule type" value="Genomic_DNA"/>
</dbReference>
<organism evidence="2 3">
    <name type="scientific">Nezara viridula</name>
    <name type="common">Southern green stink bug</name>
    <name type="synonym">Cimex viridulus</name>
    <dbReference type="NCBI Taxonomy" id="85310"/>
    <lineage>
        <taxon>Eukaryota</taxon>
        <taxon>Metazoa</taxon>
        <taxon>Ecdysozoa</taxon>
        <taxon>Arthropoda</taxon>
        <taxon>Hexapoda</taxon>
        <taxon>Insecta</taxon>
        <taxon>Pterygota</taxon>
        <taxon>Neoptera</taxon>
        <taxon>Paraneoptera</taxon>
        <taxon>Hemiptera</taxon>
        <taxon>Heteroptera</taxon>
        <taxon>Panheteroptera</taxon>
        <taxon>Pentatomomorpha</taxon>
        <taxon>Pentatomoidea</taxon>
        <taxon>Pentatomidae</taxon>
        <taxon>Pentatominae</taxon>
        <taxon>Nezara</taxon>
    </lineage>
</organism>
<dbReference type="OrthoDB" id="6621878at2759"/>
<gene>
    <name evidence="2" type="ORF">NEZAVI_LOCUS14777</name>
</gene>
<name>A0A9P0MWI9_NEZVI</name>
<feature type="transmembrane region" description="Helical" evidence="1">
    <location>
        <begin position="41"/>
        <end position="68"/>
    </location>
</feature>
<dbReference type="Proteomes" id="UP001152798">
    <property type="component" value="Chromosome 7"/>
</dbReference>
<protein>
    <recommendedName>
        <fullName evidence="4">Odorant receptor</fullName>
    </recommendedName>
</protein>
<sequence length="210" mass="24088">MAHQTVIEDSDIINGLQIRFLKLFGIWQIINDYRKTGKQNIILKIQVFITVIIAAPSVVCTYVGLLVIEVDIQKATILNFHSLPTLQALCRYIVFWYNIDSLSRLYNLMKKDFLEEIVNDMQQEKVEFIYRKVSRNSNKTCAIVFVAIAIAGAYLLFSPGISVEYIMHRTGNTFSTTGGRKKISTGWYPVPMDTSPCYEFILFYEGFLVT</sequence>
<evidence type="ECO:0000313" key="3">
    <source>
        <dbReference type="Proteomes" id="UP001152798"/>
    </source>
</evidence>
<evidence type="ECO:0000256" key="1">
    <source>
        <dbReference type="SAM" id="Phobius"/>
    </source>
</evidence>
<keyword evidence="3" id="KW-1185">Reference proteome</keyword>
<keyword evidence="1" id="KW-0812">Transmembrane</keyword>
<keyword evidence="1" id="KW-0472">Membrane</keyword>
<proteinExistence type="predicted"/>
<keyword evidence="1" id="KW-1133">Transmembrane helix</keyword>